<dbReference type="EMBL" id="CP039690">
    <property type="protein sequence ID" value="QCI64043.1"/>
    <property type="molecule type" value="Genomic_DNA"/>
</dbReference>
<dbReference type="NCBIfam" id="TIGR03359">
    <property type="entry name" value="VI_chp_6"/>
    <property type="match status" value="1"/>
</dbReference>
<dbReference type="Pfam" id="PF05947">
    <property type="entry name" value="T6SS_TssF"/>
    <property type="match status" value="1"/>
</dbReference>
<dbReference type="AlphaFoldDB" id="A0A4D7AZ26"/>
<evidence type="ECO:0000313" key="1">
    <source>
        <dbReference type="EMBL" id="QCI64043.1"/>
    </source>
</evidence>
<reference evidence="1 2" key="1">
    <citation type="submission" date="2019-04" db="EMBL/GenBank/DDBJ databases">
        <title>Phreatobacter aquaticus sp. nov.</title>
        <authorList>
            <person name="Choi A."/>
        </authorList>
    </citation>
    <scope>NUCLEOTIDE SEQUENCE [LARGE SCALE GENOMIC DNA]</scope>
    <source>
        <strain evidence="1 2">KCTC 52518</strain>
    </source>
</reference>
<gene>
    <name evidence="1" type="primary">tssF</name>
    <name evidence="1" type="ORF">E8M01_07155</name>
</gene>
<keyword evidence="2" id="KW-1185">Reference proteome</keyword>
<name>A0A4D7AZ26_9HYPH</name>
<accession>A0A4D7AZ26</accession>
<organism evidence="1 2">
    <name type="scientific">Phreatobacter stygius</name>
    <dbReference type="NCBI Taxonomy" id="1940610"/>
    <lineage>
        <taxon>Bacteria</taxon>
        <taxon>Pseudomonadati</taxon>
        <taxon>Pseudomonadota</taxon>
        <taxon>Alphaproteobacteria</taxon>
        <taxon>Hyphomicrobiales</taxon>
        <taxon>Phreatobacteraceae</taxon>
        <taxon>Phreatobacter</taxon>
    </lineage>
</organism>
<sequence length="654" mass="73019">MNREFLDLYNRELLLLYEQAKEFSEEYPDIAQRLGGLAGERTDPMVSGLLEGCAFLAARVQLKMKHEFPEFTGNLLEQLLPNALAPIASTALVQVRPRFGDPALREGRLIEAGEAMDAVHVERDRQVACRFRLSQGVTLWPFEIARAHYFGAPAPLQSMGIPIDRSVAAGLVLSLRHRSVADAAEEPDDAAALAEPLGLFAGCRVDRLPFHILGAEADAIGLYEQLFARRLSIHVRFLDEFGDPVVIRAPGVALRQLGFGDDEQLFPDDKRVFRGFELLREFFVLPRKFIGFELTGLASVMPKLKAKTVDVVFTFDEVNPRLAAFVKPEAFALYTAPAINLFEKTTDRLPVKTGLHEYNVVPDRGRPLDYEPHRIISVHAHRLGGRDKIAVPPLYGASLEGVPGADRLAYAVRRLPRRRTATERRYGTASDYVGTDMYLAITSPLGSSEEDRFVELSVRALCSNRHLPELLPVGSGGADFRLLNDTELEVACVAGPTRPREPVVSQRRGRTETWSTGATVWRLLNLLSLNHLGLIQDKAGGDARMLKETLFIFADITDGSAERRIWGIRSVVSRPIVRRVQRRDGASVARGLEITVSFDEKAFEGSGIFLIGAVLDRFFAEYSHLNQFTQTVVRSTERGEIMRWPPRMGLRRQL</sequence>
<dbReference type="OrthoDB" id="9763676at2"/>
<dbReference type="Proteomes" id="UP000298781">
    <property type="component" value="Chromosome"/>
</dbReference>
<dbReference type="RefSeq" id="WP_136959499.1">
    <property type="nucleotide sequence ID" value="NZ_CP039690.1"/>
</dbReference>
<dbReference type="KEGG" id="pstg:E8M01_07155"/>
<protein>
    <submittedName>
        <fullName evidence="1">Type VI secretion system baseplate subunit TssF</fullName>
    </submittedName>
</protein>
<dbReference type="InterPro" id="IPR010272">
    <property type="entry name" value="T6SS_TssF"/>
</dbReference>
<dbReference type="PANTHER" id="PTHR35370">
    <property type="entry name" value="CYTOPLASMIC PROTEIN-RELATED-RELATED"/>
    <property type="match status" value="1"/>
</dbReference>
<proteinExistence type="predicted"/>
<evidence type="ECO:0000313" key="2">
    <source>
        <dbReference type="Proteomes" id="UP000298781"/>
    </source>
</evidence>
<dbReference type="PIRSF" id="PIRSF028304">
    <property type="entry name" value="UCP028304"/>
    <property type="match status" value="1"/>
</dbReference>
<dbReference type="PANTHER" id="PTHR35370:SF1">
    <property type="entry name" value="TYPE VI SECRETION SYSTEM COMPONENT TSSF1"/>
    <property type="match status" value="1"/>
</dbReference>